<organism evidence="6 7">
    <name type="scientific">Glossina brevipalpis</name>
    <dbReference type="NCBI Taxonomy" id="37001"/>
    <lineage>
        <taxon>Eukaryota</taxon>
        <taxon>Metazoa</taxon>
        <taxon>Ecdysozoa</taxon>
        <taxon>Arthropoda</taxon>
        <taxon>Hexapoda</taxon>
        <taxon>Insecta</taxon>
        <taxon>Pterygota</taxon>
        <taxon>Neoptera</taxon>
        <taxon>Endopterygota</taxon>
        <taxon>Diptera</taxon>
        <taxon>Brachycera</taxon>
        <taxon>Muscomorpha</taxon>
        <taxon>Hippoboscoidea</taxon>
        <taxon>Glossinidae</taxon>
        <taxon>Glossina</taxon>
    </lineage>
</organism>
<dbReference type="STRING" id="37001.A0A1A9WKE1"/>
<keyword evidence="7" id="KW-1185">Reference proteome</keyword>
<feature type="compositionally biased region" description="Polar residues" evidence="4">
    <location>
        <begin position="477"/>
        <end position="486"/>
    </location>
</feature>
<dbReference type="SUPFAM" id="SSF90123">
    <property type="entry name" value="ABC transporter transmembrane region"/>
    <property type="match status" value="1"/>
</dbReference>
<name>A0A1A9WKE1_9MUSC</name>
<reference evidence="6" key="2">
    <citation type="submission" date="2020-05" db="UniProtKB">
        <authorList>
            <consortium name="EnsemblMetazoa"/>
        </authorList>
    </citation>
    <scope>IDENTIFICATION</scope>
    <source>
        <strain evidence="6">IAEA</strain>
    </source>
</reference>
<feature type="transmembrane region" description="Helical" evidence="5">
    <location>
        <begin position="187"/>
        <end position="211"/>
    </location>
</feature>
<dbReference type="InterPro" id="IPR036640">
    <property type="entry name" value="ABC1_TM_sf"/>
</dbReference>
<evidence type="ECO:0000313" key="7">
    <source>
        <dbReference type="Proteomes" id="UP000091820"/>
    </source>
</evidence>
<keyword evidence="2 5" id="KW-1133">Transmembrane helix</keyword>
<evidence type="ECO:0000256" key="2">
    <source>
        <dbReference type="ARBA" id="ARBA00022989"/>
    </source>
</evidence>
<dbReference type="EnsemblMetazoa" id="GBRI022884-RA">
    <property type="protein sequence ID" value="GBRI022884-PA"/>
    <property type="gene ID" value="GBRI022884"/>
</dbReference>
<feature type="region of interest" description="Disordered" evidence="4">
    <location>
        <begin position="462"/>
        <end position="499"/>
    </location>
</feature>
<dbReference type="AlphaFoldDB" id="A0A1A9WKE1"/>
<feature type="transmembrane region" description="Helical" evidence="5">
    <location>
        <begin position="150"/>
        <end position="167"/>
    </location>
</feature>
<evidence type="ECO:0000256" key="3">
    <source>
        <dbReference type="ARBA" id="ARBA00023136"/>
    </source>
</evidence>
<dbReference type="GO" id="GO:0016020">
    <property type="term" value="C:membrane"/>
    <property type="evidence" value="ECO:0007669"/>
    <property type="project" value="InterPro"/>
</dbReference>
<sequence>MEKIIRGFLIIEPDYINFNASNKLSNNSDGSYKKILKTNPNESYNNNNNNNNNNLFHSDLHQVPAEIPIKRTDHITVVIGKTTLANAWAAITLTVMLMWFHRVVEIKKSVEFLYVSCTMSALIFILRIYELAEIVYYESVWELESCLQTFSAICLLSIGFIDGFTVYKEKNNDKTPSLWSCYLKSNWHTFMLGGLFKLFGDLFSIIGPLAIQQIVQYIEVMYDMHFNALQKQMNNNITDPDNQSDYGNISSITTEKPLFTLNNVTEWFNARKDNNNDSNHIIGINSTVEHMLNVYLNAVTLTNNLSMDSVNANQASGTNLIEIYNQMLNDIHYNADNDTSNNSRPIAMATDIKFLYVTWLDLLTNGWAIAWLVLLAALAQGALSQASTHTLNMTGLHIKTSLQGLIYRKTLLLNSECINNANTSTKPRAASITSKTASVRNSLKCNHENVMSKLSKDNKLLAMNDPTTKDQPDEIPNDSTIGSKSIDNNKVEGDGDGDGNGYPEKYLRALKRFRIFSMKAKTCKKYFPFKNQTSMNCLVVRIREKVNWHPKFIC</sequence>
<evidence type="ECO:0000256" key="5">
    <source>
        <dbReference type="SAM" id="Phobius"/>
    </source>
</evidence>
<evidence type="ECO:0000256" key="1">
    <source>
        <dbReference type="ARBA" id="ARBA00022692"/>
    </source>
</evidence>
<dbReference type="GO" id="GO:0005524">
    <property type="term" value="F:ATP binding"/>
    <property type="evidence" value="ECO:0007669"/>
    <property type="project" value="InterPro"/>
</dbReference>
<proteinExistence type="predicted"/>
<dbReference type="VEuPathDB" id="VectorBase:GBRI022884"/>
<reference evidence="7" key="1">
    <citation type="submission" date="2014-03" db="EMBL/GenBank/DDBJ databases">
        <authorList>
            <person name="Aksoy S."/>
            <person name="Warren W."/>
            <person name="Wilson R.K."/>
        </authorList>
    </citation>
    <scope>NUCLEOTIDE SEQUENCE [LARGE SCALE GENOMIC DNA]</scope>
    <source>
        <strain evidence="7">IAEA</strain>
    </source>
</reference>
<accession>A0A1A9WKE1</accession>
<feature type="transmembrane region" description="Helical" evidence="5">
    <location>
        <begin position="354"/>
        <end position="379"/>
    </location>
</feature>
<protein>
    <submittedName>
        <fullName evidence="6">Uncharacterized protein</fullName>
    </submittedName>
</protein>
<evidence type="ECO:0000256" key="4">
    <source>
        <dbReference type="SAM" id="MobiDB-lite"/>
    </source>
</evidence>
<keyword evidence="3 5" id="KW-0472">Membrane</keyword>
<feature type="transmembrane region" description="Helical" evidence="5">
    <location>
        <begin position="112"/>
        <end position="129"/>
    </location>
</feature>
<feature type="transmembrane region" description="Helical" evidence="5">
    <location>
        <begin position="78"/>
        <end position="100"/>
    </location>
</feature>
<dbReference type="Gene3D" id="1.20.1560.10">
    <property type="entry name" value="ABC transporter type 1, transmembrane domain"/>
    <property type="match status" value="1"/>
</dbReference>
<keyword evidence="1 5" id="KW-0812">Transmembrane</keyword>
<evidence type="ECO:0000313" key="6">
    <source>
        <dbReference type="EnsemblMetazoa" id="GBRI022884-PA"/>
    </source>
</evidence>
<dbReference type="Proteomes" id="UP000091820">
    <property type="component" value="Unassembled WGS sequence"/>
</dbReference>